<dbReference type="AlphaFoldDB" id="L2FAI3"/>
<dbReference type="STRING" id="1230338.MOMA_03710"/>
<dbReference type="Proteomes" id="UP000023795">
    <property type="component" value="Unassembled WGS sequence"/>
</dbReference>
<reference evidence="2 3" key="1">
    <citation type="journal article" date="2013" name="Genome Announc.">
        <title>Genome Sequence of Moraxella macacae 0408225, a Novel Bacterial Species Isolated from a Cynomolgus Macaque with Epistaxis.</title>
        <authorList>
            <person name="Ladner J.T."/>
            <person name="Whitehouse C.A."/>
            <person name="Koroleva G.I."/>
            <person name="Palacios G.F."/>
        </authorList>
    </citation>
    <scope>NUCLEOTIDE SEQUENCE [LARGE SCALE GENOMIC DNA]</scope>
    <source>
        <strain evidence="2 3">0408225</strain>
    </source>
</reference>
<dbReference type="PATRIC" id="fig|1230338.3.peg.803"/>
<protein>
    <submittedName>
        <fullName evidence="2">Uncharacterized protein</fullName>
    </submittedName>
</protein>
<keyword evidence="1" id="KW-0812">Transmembrane</keyword>
<name>L2FAI3_9GAMM</name>
<dbReference type="EMBL" id="ANIN01000001">
    <property type="protein sequence ID" value="ELA09478.1"/>
    <property type="molecule type" value="Genomic_DNA"/>
</dbReference>
<accession>L2FAI3</accession>
<organism evidence="2 3">
    <name type="scientific">Moraxella macacae 0408225</name>
    <dbReference type="NCBI Taxonomy" id="1230338"/>
    <lineage>
        <taxon>Bacteria</taxon>
        <taxon>Pseudomonadati</taxon>
        <taxon>Pseudomonadota</taxon>
        <taxon>Gammaproteobacteria</taxon>
        <taxon>Moraxellales</taxon>
        <taxon>Moraxellaceae</taxon>
        <taxon>Moraxella</taxon>
    </lineage>
</organism>
<comment type="caution">
    <text evidence="2">The sequence shown here is derived from an EMBL/GenBank/DDBJ whole genome shotgun (WGS) entry which is preliminary data.</text>
</comment>
<evidence type="ECO:0000256" key="1">
    <source>
        <dbReference type="SAM" id="Phobius"/>
    </source>
</evidence>
<dbReference type="OrthoDB" id="6658133at2"/>
<sequence>MTNQAKNPKTSKSALLALAKFGLIATTTATTATVIGVFATYQYFQHQTKQRRNYTVLADHQIHAQRYHGHIQKIGNNATFSNQSATYHLYDPMSVIDDLAKQAGVQTTPDNQVLDFEAEFIAELSQKGHYGTLGHHDYQLTVLKSVKN</sequence>
<keyword evidence="1" id="KW-0472">Membrane</keyword>
<proteinExistence type="predicted"/>
<evidence type="ECO:0000313" key="2">
    <source>
        <dbReference type="EMBL" id="ELA09478.1"/>
    </source>
</evidence>
<dbReference type="RefSeq" id="WP_009767297.1">
    <property type="nucleotide sequence ID" value="NZ_ANIN01000001.1"/>
</dbReference>
<gene>
    <name evidence="2" type="ORF">MOMA_03710</name>
</gene>
<feature type="transmembrane region" description="Helical" evidence="1">
    <location>
        <begin position="21"/>
        <end position="44"/>
    </location>
</feature>
<evidence type="ECO:0000313" key="3">
    <source>
        <dbReference type="Proteomes" id="UP000023795"/>
    </source>
</evidence>
<keyword evidence="3" id="KW-1185">Reference proteome</keyword>
<keyword evidence="1" id="KW-1133">Transmembrane helix</keyword>